<keyword evidence="2" id="KW-1185">Reference proteome</keyword>
<sequence length="79" mass="8279">MTPQAAQSQYGSGQGLPCGGGGRILVPYDIAGASHDLQIEWMAEGAQWAGGIVFDFIKPVVPFTQGSFSIEVRNDPAIA</sequence>
<accession>A0ABW3IJS8</accession>
<protein>
    <submittedName>
        <fullName evidence="1">Uncharacterized protein</fullName>
    </submittedName>
</protein>
<name>A0ABW3IJS8_9RHOB</name>
<dbReference type="Proteomes" id="UP001597108">
    <property type="component" value="Unassembled WGS sequence"/>
</dbReference>
<dbReference type="RefSeq" id="WP_386071713.1">
    <property type="nucleotide sequence ID" value="NZ_JBHTJT010000002.1"/>
</dbReference>
<evidence type="ECO:0000313" key="1">
    <source>
        <dbReference type="EMBL" id="MFD0978055.1"/>
    </source>
</evidence>
<comment type="caution">
    <text evidence="1">The sequence shown here is derived from an EMBL/GenBank/DDBJ whole genome shotgun (WGS) entry which is preliminary data.</text>
</comment>
<dbReference type="EMBL" id="JBHTJT010000002">
    <property type="protein sequence ID" value="MFD0978055.1"/>
    <property type="molecule type" value="Genomic_DNA"/>
</dbReference>
<gene>
    <name evidence="1" type="ORF">ACFQ2S_00160</name>
</gene>
<reference evidence="2" key="1">
    <citation type="journal article" date="2019" name="Int. J. Syst. Evol. Microbiol.">
        <title>The Global Catalogue of Microorganisms (GCM) 10K type strain sequencing project: providing services to taxonomists for standard genome sequencing and annotation.</title>
        <authorList>
            <consortium name="The Broad Institute Genomics Platform"/>
            <consortium name="The Broad Institute Genome Sequencing Center for Infectious Disease"/>
            <person name="Wu L."/>
            <person name="Ma J."/>
        </authorList>
    </citation>
    <scope>NUCLEOTIDE SEQUENCE [LARGE SCALE GENOMIC DNA]</scope>
    <source>
        <strain evidence="2">CCUG 60524</strain>
    </source>
</reference>
<organism evidence="1 2">
    <name type="scientific">Tropicimonas aquimaris</name>
    <dbReference type="NCBI Taxonomy" id="914152"/>
    <lineage>
        <taxon>Bacteria</taxon>
        <taxon>Pseudomonadati</taxon>
        <taxon>Pseudomonadota</taxon>
        <taxon>Alphaproteobacteria</taxon>
        <taxon>Rhodobacterales</taxon>
        <taxon>Roseobacteraceae</taxon>
        <taxon>Tropicimonas</taxon>
    </lineage>
</organism>
<proteinExistence type="predicted"/>
<evidence type="ECO:0000313" key="2">
    <source>
        <dbReference type="Proteomes" id="UP001597108"/>
    </source>
</evidence>